<evidence type="ECO:0000256" key="1">
    <source>
        <dbReference type="ARBA" id="ARBA00022679"/>
    </source>
</evidence>
<dbReference type="Gene3D" id="3.30.200.20">
    <property type="entry name" value="Phosphorylase Kinase, domain 1"/>
    <property type="match status" value="1"/>
</dbReference>
<evidence type="ECO:0000313" key="8">
    <source>
        <dbReference type="Proteomes" id="UP000346198"/>
    </source>
</evidence>
<keyword evidence="5" id="KW-0812">Transmembrane</keyword>
<dbReference type="InterPro" id="IPR011009">
    <property type="entry name" value="Kinase-like_dom_sf"/>
</dbReference>
<evidence type="ECO:0000256" key="4">
    <source>
        <dbReference type="ARBA" id="ARBA00022840"/>
    </source>
</evidence>
<keyword evidence="5" id="KW-1133">Transmembrane helix</keyword>
<accession>A0A6C2UEX6</accession>
<dbReference type="Gene3D" id="1.10.510.10">
    <property type="entry name" value="Transferase(Phosphotransferase) domain 1"/>
    <property type="match status" value="1"/>
</dbReference>
<keyword evidence="3 7" id="KW-0418">Kinase</keyword>
<name>A0A6C2UEX6_9BACT</name>
<feature type="domain" description="Protein kinase" evidence="6">
    <location>
        <begin position="52"/>
        <end position="338"/>
    </location>
</feature>
<feature type="transmembrane region" description="Helical" evidence="5">
    <location>
        <begin position="364"/>
        <end position="386"/>
    </location>
</feature>
<keyword evidence="8" id="KW-1185">Reference proteome</keyword>
<dbReference type="GO" id="GO:0005524">
    <property type="term" value="F:ATP binding"/>
    <property type="evidence" value="ECO:0007669"/>
    <property type="project" value="UniProtKB-KW"/>
</dbReference>
<dbReference type="Proteomes" id="UP000346198">
    <property type="component" value="Unassembled WGS sequence"/>
</dbReference>
<sequence length="686" mass="77801">MENSPNNDKERYQRRKSVLRKFYAADPGKPTPEELEWSTPILNSLKETENRYEELEPIAAGGEKRIVRTLDKRLKRCVAMAHPIKTETPDDFEQFLREAQLTANLMHPNIVPIYNMGIGDDGHPFFSMELVPGDSLKDIIQKLKDGDASYKTQYPLETLLGIFNKVCDAVAYAHSCNVLHLDIKPDNIRVGQFGEVFLCDWGLAHVGIDETATKKCEPNGLDGEVLNDMTLSGTMKGTPGFMAPEQVTGEAKTPRTDIYALGAILYSILTHELPVEGRQTNEVLENTRNGNVIHPRTRRPGRPAPTSLTAVAMKALATSPKRRYVSTQELQQDINRYLTGYPTEAEHAGIYTRMILLTHRHRKLSFWLIAFMALLFVVVSINLSIIRREKKTAEENFALYREEKETLVRVSEELATLSYHTQEVRSYISANSMIPVTQRILARDDIDPETKQATLREKARMHFMLQQFNAAEEALEQVHDTGLRGNAMLNLCREYAVIKPDDSGFLSGHDLAQLLTNTDAINRDMSLFLYFHYTRRVPSVVPEEHAEVVAVMLSRLNELSDEEIPQLRLSKQAEGYHLDLSHTPYSAYLVTIPLVYRQNLLQHLNLYSLDISHTPVSLTRELKNLKTKELRMIGVSLEPASNLAWTLQGIGLDRLIVGKGEYPESVLKKIRFKGIEVMEEAGNVEY</sequence>
<dbReference type="EMBL" id="CAAHFH010000001">
    <property type="protein sequence ID" value="VGO18668.1"/>
    <property type="molecule type" value="Genomic_DNA"/>
</dbReference>
<keyword evidence="5" id="KW-0472">Membrane</keyword>
<evidence type="ECO:0000256" key="2">
    <source>
        <dbReference type="ARBA" id="ARBA00022741"/>
    </source>
</evidence>
<keyword evidence="4" id="KW-0067">ATP-binding</keyword>
<keyword evidence="2" id="KW-0547">Nucleotide-binding</keyword>
<organism evidence="7 8">
    <name type="scientific">Pontiella sulfatireligans</name>
    <dbReference type="NCBI Taxonomy" id="2750658"/>
    <lineage>
        <taxon>Bacteria</taxon>
        <taxon>Pseudomonadati</taxon>
        <taxon>Kiritimatiellota</taxon>
        <taxon>Kiritimatiellia</taxon>
        <taxon>Kiritimatiellales</taxon>
        <taxon>Pontiellaceae</taxon>
        <taxon>Pontiella</taxon>
    </lineage>
</organism>
<evidence type="ECO:0000313" key="7">
    <source>
        <dbReference type="EMBL" id="VGO18668.1"/>
    </source>
</evidence>
<dbReference type="CDD" id="cd14014">
    <property type="entry name" value="STKc_PknB_like"/>
    <property type="match status" value="1"/>
</dbReference>
<dbReference type="Pfam" id="PF00069">
    <property type="entry name" value="Pkinase"/>
    <property type="match status" value="1"/>
</dbReference>
<dbReference type="GO" id="GO:0004674">
    <property type="term" value="F:protein serine/threonine kinase activity"/>
    <property type="evidence" value="ECO:0007669"/>
    <property type="project" value="TreeGrafter"/>
</dbReference>
<dbReference type="InterPro" id="IPR000719">
    <property type="entry name" value="Prot_kinase_dom"/>
</dbReference>
<evidence type="ECO:0000259" key="6">
    <source>
        <dbReference type="PROSITE" id="PS50011"/>
    </source>
</evidence>
<dbReference type="PANTHER" id="PTHR43289">
    <property type="entry name" value="MITOGEN-ACTIVATED PROTEIN KINASE KINASE KINASE 20-RELATED"/>
    <property type="match status" value="1"/>
</dbReference>
<protein>
    <submittedName>
        <fullName evidence="7">Serine/threonine-protein kinase PknD</fullName>
    </submittedName>
</protein>
<dbReference type="RefSeq" id="WP_136060130.1">
    <property type="nucleotide sequence ID" value="NZ_CAAHFH010000001.1"/>
</dbReference>
<dbReference type="SUPFAM" id="SSF56112">
    <property type="entry name" value="Protein kinase-like (PK-like)"/>
    <property type="match status" value="1"/>
</dbReference>
<keyword evidence="1" id="KW-0808">Transferase</keyword>
<dbReference type="PROSITE" id="PS50011">
    <property type="entry name" value="PROTEIN_KINASE_DOM"/>
    <property type="match status" value="1"/>
</dbReference>
<evidence type="ECO:0000256" key="3">
    <source>
        <dbReference type="ARBA" id="ARBA00022777"/>
    </source>
</evidence>
<reference evidence="7 8" key="1">
    <citation type="submission" date="2019-04" db="EMBL/GenBank/DDBJ databases">
        <authorList>
            <person name="Van Vliet M D."/>
        </authorList>
    </citation>
    <scope>NUCLEOTIDE SEQUENCE [LARGE SCALE GENOMIC DNA]</scope>
    <source>
        <strain evidence="7 8">F21</strain>
    </source>
</reference>
<evidence type="ECO:0000256" key="5">
    <source>
        <dbReference type="SAM" id="Phobius"/>
    </source>
</evidence>
<dbReference type="SMART" id="SM00220">
    <property type="entry name" value="S_TKc"/>
    <property type="match status" value="1"/>
</dbReference>
<proteinExistence type="predicted"/>
<dbReference type="AlphaFoldDB" id="A0A6C2UEX6"/>
<gene>
    <name evidence="7" type="primary">pknD_7</name>
    <name evidence="7" type="ORF">SCARR_00721</name>
</gene>
<dbReference type="PANTHER" id="PTHR43289:SF6">
    <property type="entry name" value="SERINE_THREONINE-PROTEIN KINASE NEKL-3"/>
    <property type="match status" value="1"/>
</dbReference>